<evidence type="ECO:0000256" key="2">
    <source>
        <dbReference type="SAM" id="MobiDB-lite"/>
    </source>
</evidence>
<gene>
    <name evidence="6" type="ORF">FFLO_03814</name>
</gene>
<dbReference type="InterPro" id="IPR036291">
    <property type="entry name" value="NAD(P)-bd_dom_sf"/>
</dbReference>
<evidence type="ECO:0000313" key="6">
    <source>
        <dbReference type="EMBL" id="KAG7532126.1"/>
    </source>
</evidence>
<evidence type="ECO:0000256" key="3">
    <source>
        <dbReference type="SAM" id="Phobius"/>
    </source>
</evidence>
<feature type="region of interest" description="Disordered" evidence="2">
    <location>
        <begin position="32"/>
        <end position="78"/>
    </location>
</feature>
<dbReference type="InterPro" id="IPR040911">
    <property type="entry name" value="Exostosin_GT47"/>
</dbReference>
<keyword evidence="3" id="KW-1133">Transmembrane helix</keyword>
<dbReference type="EMBL" id="JABELV010000073">
    <property type="protein sequence ID" value="KAG7532126.1"/>
    <property type="molecule type" value="Genomic_DNA"/>
</dbReference>
<evidence type="ECO:0000313" key="7">
    <source>
        <dbReference type="Proteomes" id="UP000812966"/>
    </source>
</evidence>
<dbReference type="Pfam" id="PF01370">
    <property type="entry name" value="Epimerase"/>
    <property type="match status" value="1"/>
</dbReference>
<proteinExistence type="inferred from homology"/>
<organism evidence="6 7">
    <name type="scientific">Filobasidium floriforme</name>
    <dbReference type="NCBI Taxonomy" id="5210"/>
    <lineage>
        <taxon>Eukaryota</taxon>
        <taxon>Fungi</taxon>
        <taxon>Dikarya</taxon>
        <taxon>Basidiomycota</taxon>
        <taxon>Agaricomycotina</taxon>
        <taxon>Tremellomycetes</taxon>
        <taxon>Filobasidiales</taxon>
        <taxon>Filobasidiaceae</taxon>
        <taxon>Filobasidium</taxon>
    </lineage>
</organism>
<dbReference type="CDD" id="cd08946">
    <property type="entry name" value="SDR_e"/>
    <property type="match status" value="1"/>
</dbReference>
<dbReference type="Pfam" id="PF03016">
    <property type="entry name" value="Exostosin_GT47"/>
    <property type="match status" value="1"/>
</dbReference>
<dbReference type="OrthoDB" id="331544at2759"/>
<name>A0A8K0JK13_9TREE</name>
<feature type="transmembrane region" description="Helical" evidence="3">
    <location>
        <begin position="100"/>
        <end position="120"/>
    </location>
</feature>
<accession>A0A8K0JK13</accession>
<dbReference type="PANTHER" id="PTHR43000">
    <property type="entry name" value="DTDP-D-GLUCOSE 4,6-DEHYDRATASE-RELATED"/>
    <property type="match status" value="1"/>
</dbReference>
<evidence type="ECO:0000259" key="5">
    <source>
        <dbReference type="Pfam" id="PF03016"/>
    </source>
</evidence>
<feature type="region of interest" description="Disordered" evidence="2">
    <location>
        <begin position="131"/>
        <end position="151"/>
    </location>
</feature>
<evidence type="ECO:0000259" key="4">
    <source>
        <dbReference type="Pfam" id="PF01370"/>
    </source>
</evidence>
<reference evidence="6" key="1">
    <citation type="submission" date="2020-04" db="EMBL/GenBank/DDBJ databases">
        <title>Analysis of mating type loci in Filobasidium floriforme.</title>
        <authorList>
            <person name="Nowrousian M."/>
        </authorList>
    </citation>
    <scope>NUCLEOTIDE SEQUENCE</scope>
    <source>
        <strain evidence="6">CBS 6242</strain>
    </source>
</reference>
<protein>
    <recommendedName>
        <fullName evidence="8">Exostosin GT47 domain-containing protein</fullName>
    </recommendedName>
</protein>
<evidence type="ECO:0008006" key="8">
    <source>
        <dbReference type="Google" id="ProtNLM"/>
    </source>
</evidence>
<keyword evidence="3" id="KW-0812">Transmembrane</keyword>
<feature type="domain" description="NAD-dependent epimerase/dehydratase" evidence="4">
    <location>
        <begin position="194"/>
        <end position="479"/>
    </location>
</feature>
<dbReference type="Gene3D" id="3.40.50.720">
    <property type="entry name" value="NAD(P)-binding Rossmann-like Domain"/>
    <property type="match status" value="1"/>
</dbReference>
<dbReference type="SUPFAM" id="SSF51735">
    <property type="entry name" value="NAD(P)-binding Rossmann-fold domains"/>
    <property type="match status" value="1"/>
</dbReference>
<feature type="domain" description="Exostosin GT47" evidence="5">
    <location>
        <begin position="1028"/>
        <end position="1195"/>
    </location>
</feature>
<comment type="caution">
    <text evidence="6">The sequence shown here is derived from an EMBL/GenBank/DDBJ whole genome shotgun (WGS) entry which is preliminary data.</text>
</comment>
<dbReference type="AlphaFoldDB" id="A0A8K0JK13"/>
<dbReference type="Proteomes" id="UP000812966">
    <property type="component" value="Unassembled WGS sequence"/>
</dbReference>
<keyword evidence="7" id="KW-1185">Reference proteome</keyword>
<comment type="similarity">
    <text evidence="1">Belongs to the NAD(P)-dependent epimerase/dehydratase family.</text>
</comment>
<dbReference type="InterPro" id="IPR001509">
    <property type="entry name" value="Epimerase_deHydtase"/>
</dbReference>
<keyword evidence="3" id="KW-0472">Membrane</keyword>
<evidence type="ECO:0000256" key="1">
    <source>
        <dbReference type="ARBA" id="ARBA00007637"/>
    </source>
</evidence>
<feature type="compositionally biased region" description="Basic and acidic residues" evidence="2">
    <location>
        <begin position="36"/>
        <end position="52"/>
    </location>
</feature>
<sequence length="1253" mass="141197">MNSSEKGTDEVDLDNNTQHSLWLGSITQATITRGRRTTDDARSPSKKEEQYGARRTNNHRREHHRTQNPRKKNGKRETTEMILRTRLSLYFHLYPLKARLAVLGLFLGVVVLLVGGGRLAEPIPPHLHPHRQSQYLQHHQNHPHSDHFHSNASYASSYEYSEPKKASVSRWGVLSRYRGKEEVQLDGGAGGGLLITGGGGNIGKQLIKRLQATSPSVPLVVVDPIFHEEELRAFTRRSLSGHLTDQSNKDDYALNENDNDDDDGLFTYYRGDIRNTTLLNEIFSHPTRKISGVINLAAVSRVLWCLENQADCTAVNVDAVAGLLDALPGSSAWVERTQGEGGKNADGGRLPWFIQASSREVYGDTKPGEHITESSATVPSNVYGQSKLSAEHAIQAFIDREKERTAAKGTLQAIALRLSNVYGGEFDHRERLVPAMMTQAIAHRTIQMVGGDQFLDMVHIDDVVDAIILSIQRLSTRSHSRRFGLFPHRLPATFEQFNVAAGRAVSAIELVRKILHLTRSKSPIQTIPSDARFPARYEGSTELATSVLGFTAKVGIDEGLWRLAKAYYQQSRGYLERKRDKECRTRSYSRADLLALSGCTVNVVGNHRGEISYLDLDHKTLDTNDKWRWAWSYNPRTYDFNLTERVDGKLGFRLGYDEKGSYETVNVTSAGTTYTDFEVDLDETTGYVHLGLANGGGYFLPPASQNVTTRVSPDKLAEPYFRIIPICCEKAAPWPFMDEDPLASAINDMKYERTAPFRGSQHETLCHRMSRALDIVKDHLDRLEAYPFPLHIEEAELPAGNPGQWKHRHMKTCTNLCDHPTTCLDTGDCACVLSSCTSIARFPFASSANLDQFSYPPISNNIDPKDNQSLINLVEHKSWLNVLRPAASRYLARDPKFPPVHVTQLPPDVVENRKAEWWKYDRFLPGKPGCFSADSILERGLASMNTSYAEDGFVFLPYFQGSIWYPNVEGWRQNALQHHLPWSFDETKWIVPFTHDWGVCNTFTFDVFSIRHRKDTAIPVVRQGTAWSVMGDLNSDCYRYDMDVVIPPRACLMPKLVKHFATIADVRPSRQRKTLATFKATYMGTGSQARHKMTCARPFDHSKSPSLEGGNELQTIWNGYGDYGDYLTLLADTVFCPLVRGTTGWASRTVDSIYAGCIPVLFGDQAHLAFWDVLDWSKFSVTILESQMDRLEEILLSYTWEQVADLQANLMLVRDAFIYPLDDDFADQPYQKGPLFYALHSTALTSFTKYPTE</sequence>
<feature type="compositionally biased region" description="Basic residues" evidence="2">
    <location>
        <begin position="56"/>
        <end position="74"/>
    </location>
</feature>